<feature type="compositionally biased region" description="Polar residues" evidence="2">
    <location>
        <begin position="575"/>
        <end position="592"/>
    </location>
</feature>
<feature type="region of interest" description="Disordered" evidence="2">
    <location>
        <begin position="1"/>
        <end position="83"/>
    </location>
</feature>
<feature type="compositionally biased region" description="Polar residues" evidence="2">
    <location>
        <begin position="71"/>
        <end position="83"/>
    </location>
</feature>
<dbReference type="Pfam" id="PF02257">
    <property type="entry name" value="RFX_DNA_binding"/>
    <property type="match status" value="1"/>
</dbReference>
<dbReference type="InterPro" id="IPR036390">
    <property type="entry name" value="WH_DNA-bd_sf"/>
</dbReference>
<feature type="region of interest" description="Disordered" evidence="2">
    <location>
        <begin position="856"/>
        <end position="881"/>
    </location>
</feature>
<evidence type="ECO:0000256" key="2">
    <source>
        <dbReference type="SAM" id="MobiDB-lite"/>
    </source>
</evidence>
<dbReference type="GO" id="GO:0000981">
    <property type="term" value="F:DNA-binding transcription factor activity, RNA polymerase II-specific"/>
    <property type="evidence" value="ECO:0007669"/>
    <property type="project" value="TreeGrafter"/>
</dbReference>
<dbReference type="Pfam" id="PF25340">
    <property type="entry name" value="BCD_RFX"/>
    <property type="match status" value="1"/>
</dbReference>
<feature type="domain" description="RFX-type winged-helix" evidence="3">
    <location>
        <begin position="307"/>
        <end position="393"/>
    </location>
</feature>
<dbReference type="InterPro" id="IPR003150">
    <property type="entry name" value="DNA-bd_RFX"/>
</dbReference>
<proteinExistence type="predicted"/>
<dbReference type="AlphaFoldDB" id="A0A5C3EZU6"/>
<evidence type="ECO:0000313" key="4">
    <source>
        <dbReference type="EMBL" id="SPO37794.1"/>
    </source>
</evidence>
<feature type="region of interest" description="Disordered" evidence="2">
    <location>
        <begin position="112"/>
        <end position="131"/>
    </location>
</feature>
<dbReference type="EMBL" id="OOIP01000008">
    <property type="protein sequence ID" value="SPO37794.1"/>
    <property type="molecule type" value="Genomic_DNA"/>
</dbReference>
<feature type="compositionally biased region" description="Low complexity" evidence="2">
    <location>
        <begin position="997"/>
        <end position="1029"/>
    </location>
</feature>
<evidence type="ECO:0000313" key="5">
    <source>
        <dbReference type="Proteomes" id="UP000323386"/>
    </source>
</evidence>
<feature type="region of interest" description="Disordered" evidence="2">
    <location>
        <begin position="895"/>
        <end position="1042"/>
    </location>
</feature>
<dbReference type="PANTHER" id="PTHR12619">
    <property type="entry name" value="RFX TRANSCRIPTION FACTOR FAMILY"/>
    <property type="match status" value="1"/>
</dbReference>
<keyword evidence="1" id="KW-0238">DNA-binding</keyword>
<feature type="compositionally biased region" description="Low complexity" evidence="2">
    <location>
        <begin position="966"/>
        <end position="976"/>
    </location>
</feature>
<feature type="compositionally biased region" description="Low complexity" evidence="2">
    <location>
        <begin position="41"/>
        <end position="57"/>
    </location>
</feature>
<dbReference type="SUPFAM" id="SSF46785">
    <property type="entry name" value="Winged helix' DNA-binding domain"/>
    <property type="match status" value="1"/>
</dbReference>
<feature type="compositionally biased region" description="Low complexity" evidence="2">
    <location>
        <begin position="906"/>
        <end position="931"/>
    </location>
</feature>
<keyword evidence="5" id="KW-1185">Reference proteome</keyword>
<protein>
    <recommendedName>
        <fullName evidence="3">RFX-type winged-helix domain-containing protein</fullName>
    </recommendedName>
</protein>
<dbReference type="InterPro" id="IPR036388">
    <property type="entry name" value="WH-like_DNA-bd_sf"/>
</dbReference>
<dbReference type="PANTHER" id="PTHR12619:SF5">
    <property type="entry name" value="TRANSCRIPTION FACTOR RFX4"/>
    <property type="match status" value="1"/>
</dbReference>
<accession>A0A5C3EZU6</accession>
<evidence type="ECO:0000256" key="1">
    <source>
        <dbReference type="ARBA" id="ARBA00023125"/>
    </source>
</evidence>
<evidence type="ECO:0000259" key="3">
    <source>
        <dbReference type="PROSITE" id="PS51526"/>
    </source>
</evidence>
<name>A0A5C3EZU6_9BASI</name>
<feature type="region of interest" description="Disordered" evidence="2">
    <location>
        <begin position="449"/>
        <end position="468"/>
    </location>
</feature>
<feature type="region of interest" description="Disordered" evidence="2">
    <location>
        <begin position="553"/>
        <end position="592"/>
    </location>
</feature>
<feature type="compositionally biased region" description="Low complexity" evidence="2">
    <location>
        <begin position="115"/>
        <end position="131"/>
    </location>
</feature>
<organism evidence="4 5">
    <name type="scientific">Pseudozyma flocculosa</name>
    <dbReference type="NCBI Taxonomy" id="84751"/>
    <lineage>
        <taxon>Eukaryota</taxon>
        <taxon>Fungi</taxon>
        <taxon>Dikarya</taxon>
        <taxon>Basidiomycota</taxon>
        <taxon>Ustilaginomycotina</taxon>
        <taxon>Ustilaginomycetes</taxon>
        <taxon>Ustilaginales</taxon>
        <taxon>Ustilaginaceae</taxon>
        <taxon>Pseudozyma</taxon>
    </lineage>
</organism>
<dbReference type="GO" id="GO:0000978">
    <property type="term" value="F:RNA polymerase II cis-regulatory region sequence-specific DNA binding"/>
    <property type="evidence" value="ECO:0007669"/>
    <property type="project" value="TreeGrafter"/>
</dbReference>
<feature type="region of interest" description="Disordered" evidence="2">
    <location>
        <begin position="414"/>
        <end position="439"/>
    </location>
</feature>
<dbReference type="InterPro" id="IPR039779">
    <property type="entry name" value="RFX-like"/>
</dbReference>
<dbReference type="PROSITE" id="PS51526">
    <property type="entry name" value="RFX_DBD"/>
    <property type="match status" value="1"/>
</dbReference>
<dbReference type="OrthoDB" id="10056949at2759"/>
<dbReference type="Proteomes" id="UP000323386">
    <property type="component" value="Unassembled WGS sequence"/>
</dbReference>
<feature type="region of interest" description="Disordered" evidence="2">
    <location>
        <begin position="778"/>
        <end position="839"/>
    </location>
</feature>
<gene>
    <name evidence="4" type="ORF">PSFLO_03270</name>
</gene>
<reference evidence="4 5" key="1">
    <citation type="submission" date="2018-03" db="EMBL/GenBank/DDBJ databases">
        <authorList>
            <person name="Guldener U."/>
        </authorList>
    </citation>
    <scope>NUCLEOTIDE SEQUENCE [LARGE SCALE GENOMIC DNA]</scope>
    <source>
        <strain evidence="4 5">DAOM196992</strain>
    </source>
</reference>
<dbReference type="Gene3D" id="1.10.10.10">
    <property type="entry name" value="Winged helix-like DNA-binding domain superfamily/Winged helix DNA-binding domain"/>
    <property type="match status" value="1"/>
</dbReference>
<sequence length="1042" mass="108601">MSQQPPYQGPPNPNSRAAGQPYDYSQPPRPSSQTLEDSRMDFGSYASSSSGSDFRYASSHHRPDALPSLQPPSTGSSQMSLLFGSNATTPRQSAFTREQIDRPPQLSLAMSQYGSASGAANQTSSSSSAMPMRMSYFDGGVGTMASGDMSGGASFSDPSRSMQLPAASSSSLATSSTAAAWQQSSLHRTSYNSLGSSSQSGYASSDAGGMMLPSSTAFAYDSSSENNSPIRPPGYYDASSAAGHVSYAGPHSYASAYGSKGLEQAYGGGHPSEVSITDIDNALSQISTLYKSATTKKNAEFYRDKWARIWLSCNYTLKASIQISIPRTILHESYRRACESFGVEPLQAASFGKVLRGQFPDVAQRRLGGRGKTRFHYCGFGTSNQREAIKVKQLLDDEKAGRLQLSVGMSAEFAQQHEGRTRSITSGGEDLSRSYASLDPSGDGRHLHFANAAGHYGGQSTSGSLESQDDKVAASAFATLNASASGAQAGTAASHMPRRHTLSSSDANRVMFGGSLPSLGAGAGSTVGTSADGSFEAAKGELAASGVAASSSSVGGGLLHHHGRLDRAGGGDSSGLPSVNNSPSLSMSGRLSRPQSVAHFRRSCRDLPDWPNPDEGDSTLNAASFHLSMKGKIAWKEYESMCQDLLHSIYQGPDMAAFDRRATAFWSALSQDSQEAMRTEPTLCELILRGDAIIVRQLLVRLDDMIGDDVSDERTASLSGTAMSMSSRLQNLLEGRLPASFVKSKVQACEKLTENLERVARIFESIKQFRENSMLDLTSGRRYPDSHPLGPPSFPSTSSSHADILGPHQAPYGGPPSKASFNFQGGARRRDDSIGSSVSDSHYTWLSGDHQYSSSASESDFSLHSAPTADTGHGGNSGVFGSMAAPVARKWSGHRMRMSSGPLSRSTGTSEVSGPVSSSLSGMALGSSLASGAGGGHRGTPSESPRAGALDSLGGGHATFAAPQHPASSSLSPLASKEGPAQGSLGMYLHGHGSEQASSSAAAAPSSSSAATATATGGAASASASAASSEQDKGQDQPMDQL</sequence>
<dbReference type="InterPro" id="IPR057321">
    <property type="entry name" value="RFX1-4/6/8-like_BCD"/>
</dbReference>
<feature type="region of interest" description="Disordered" evidence="2">
    <location>
        <begin position="148"/>
        <end position="168"/>
    </location>
</feature>